<protein>
    <recommendedName>
        <fullName evidence="3">Phage-related protein</fullName>
    </recommendedName>
</protein>
<dbReference type="AlphaFoldDB" id="A0A1A8XHW2"/>
<keyword evidence="2" id="KW-1185">Reference proteome</keyword>
<dbReference type="RefSeq" id="WP_186409917.1">
    <property type="nucleotide sequence ID" value="NZ_FLQY01000041.1"/>
</dbReference>
<organism evidence="1 2">
    <name type="scientific">Candidatus Propionivibrio aalborgensis</name>
    <dbReference type="NCBI Taxonomy" id="1860101"/>
    <lineage>
        <taxon>Bacteria</taxon>
        <taxon>Pseudomonadati</taxon>
        <taxon>Pseudomonadota</taxon>
        <taxon>Betaproteobacteria</taxon>
        <taxon>Rhodocyclales</taxon>
        <taxon>Rhodocyclaceae</taxon>
        <taxon>Propionivibrio</taxon>
    </lineage>
</organism>
<sequence length="115" mass="13350">MAEKQLAWAGSSYKDLTDDDTFPMEARKVAGQQLRKVQRGDEPDDWKPFEEIGAGTKEIRIKLPDGAFRVMYVAKFPEAVYVLHCFKKKTQRTSQQDKDLAKQRYKLVIQERSKP</sequence>
<dbReference type="Proteomes" id="UP000199600">
    <property type="component" value="Unassembled WGS sequence"/>
</dbReference>
<dbReference type="Pfam" id="PF05973">
    <property type="entry name" value="Gp49"/>
    <property type="match status" value="1"/>
</dbReference>
<accession>A0A1A8XHW2</accession>
<gene>
    <name evidence="1" type="ORF">PROAA_1350006</name>
</gene>
<proteinExistence type="predicted"/>
<dbReference type="EMBL" id="FLQY01000041">
    <property type="protein sequence ID" value="SBT04745.1"/>
    <property type="molecule type" value="Genomic_DNA"/>
</dbReference>
<name>A0A1A8XHW2_9RHOO</name>
<dbReference type="InterPro" id="IPR009241">
    <property type="entry name" value="HigB-like"/>
</dbReference>
<evidence type="ECO:0000313" key="2">
    <source>
        <dbReference type="Proteomes" id="UP000199600"/>
    </source>
</evidence>
<evidence type="ECO:0008006" key="3">
    <source>
        <dbReference type="Google" id="ProtNLM"/>
    </source>
</evidence>
<evidence type="ECO:0000313" key="1">
    <source>
        <dbReference type="EMBL" id="SBT04745.1"/>
    </source>
</evidence>
<reference evidence="1 2" key="1">
    <citation type="submission" date="2016-06" db="EMBL/GenBank/DDBJ databases">
        <authorList>
            <person name="Kjaerup R.B."/>
            <person name="Dalgaard T.S."/>
            <person name="Juul-Madsen H.R."/>
        </authorList>
    </citation>
    <scope>NUCLEOTIDE SEQUENCE [LARGE SCALE GENOMIC DNA]</scope>
    <source>
        <strain evidence="1">2</strain>
    </source>
</reference>